<organism evidence="1 2">
    <name type="scientific">Holotrichia oblita</name>
    <name type="common">Chafer beetle</name>
    <dbReference type="NCBI Taxonomy" id="644536"/>
    <lineage>
        <taxon>Eukaryota</taxon>
        <taxon>Metazoa</taxon>
        <taxon>Ecdysozoa</taxon>
        <taxon>Arthropoda</taxon>
        <taxon>Hexapoda</taxon>
        <taxon>Insecta</taxon>
        <taxon>Pterygota</taxon>
        <taxon>Neoptera</taxon>
        <taxon>Endopterygota</taxon>
        <taxon>Coleoptera</taxon>
        <taxon>Polyphaga</taxon>
        <taxon>Scarabaeiformia</taxon>
        <taxon>Scarabaeidae</taxon>
        <taxon>Melolonthinae</taxon>
        <taxon>Holotrichia</taxon>
    </lineage>
</organism>
<sequence length="432" mass="48523">MSTIEIKRLYSYSRFPESPGEIGLLLIYIPVGVALFILRTILALLLYFTTFILPNAPIFHSIVYKLTYIVLGIIINVENIDKKEEVDALISNKVTHFDSVVINSLAKCITPGVQLNTFLSSAFGIQYFKSTTNIEELKKELSNIISESKVPIYFQPESVRTNSRALLKFSVWPFTICNKVQPIAITVSRPGLDIPISTIDSGYWSDLFFFMFVPCTVYKIKFLPCVEKKGICEGTFISKVRQSIADDLKIELCDYSAADLKEYVKRYLIEQQRNVSTQNTTTGTINPEIHRMSMQVREVLPLVPYDAIYKDLCNDNLFTVLLYTNTVILVKTRSVDLTITNILEGHVSYLPEQSKPSSSSSSGSNSPLKSTAGSSSSSAHQSTNTTLNTAVPVFGKSPQERSLSFQERKKLLIENSRKRYIEKHGLNNIIGS</sequence>
<dbReference type="Proteomes" id="UP001056778">
    <property type="component" value="Chromosome 1"/>
</dbReference>
<dbReference type="EMBL" id="CM043015">
    <property type="protein sequence ID" value="KAI4470905.1"/>
    <property type="molecule type" value="Genomic_DNA"/>
</dbReference>
<evidence type="ECO:0000313" key="1">
    <source>
        <dbReference type="EMBL" id="KAI4470905.1"/>
    </source>
</evidence>
<keyword evidence="2" id="KW-1185">Reference proteome</keyword>
<gene>
    <name evidence="1" type="ORF">MML48_1g02166</name>
</gene>
<name>A0ACB9TWC7_HOLOL</name>
<reference evidence="1" key="1">
    <citation type="submission" date="2022-04" db="EMBL/GenBank/DDBJ databases">
        <title>Chromosome-scale genome assembly of Holotrichia oblita Faldermann.</title>
        <authorList>
            <person name="Rongchong L."/>
        </authorList>
    </citation>
    <scope>NUCLEOTIDE SEQUENCE</scope>
    <source>
        <strain evidence="1">81SQS9</strain>
    </source>
</reference>
<comment type="caution">
    <text evidence="1">The sequence shown here is derived from an EMBL/GenBank/DDBJ whole genome shotgun (WGS) entry which is preliminary data.</text>
</comment>
<evidence type="ECO:0000313" key="2">
    <source>
        <dbReference type="Proteomes" id="UP001056778"/>
    </source>
</evidence>
<proteinExistence type="predicted"/>
<accession>A0ACB9TWC7</accession>
<protein>
    <submittedName>
        <fullName evidence="1">Ancient ubiquitous protein</fullName>
    </submittedName>
</protein>